<dbReference type="PATRIC" id="fig|1684.5.peg.540"/>
<evidence type="ECO:0000256" key="3">
    <source>
        <dbReference type="SAM" id="Phobius"/>
    </source>
</evidence>
<proteinExistence type="predicted"/>
<dbReference type="EMBL" id="JWMF01000004">
    <property type="protein sequence ID" value="KJY51702.1"/>
    <property type="molecule type" value="Genomic_DNA"/>
</dbReference>
<dbReference type="RefSeq" id="WP_045935183.1">
    <property type="nucleotide sequence ID" value="NZ_KQ033885.1"/>
</dbReference>
<accession>A0A0F4KYK6</accession>
<keyword evidence="3" id="KW-0812">Transmembrane</keyword>
<feature type="compositionally biased region" description="Polar residues" evidence="2">
    <location>
        <begin position="134"/>
        <end position="146"/>
    </location>
</feature>
<evidence type="ECO:0000313" key="5">
    <source>
        <dbReference type="Proteomes" id="UP000033567"/>
    </source>
</evidence>
<feature type="transmembrane region" description="Helical" evidence="3">
    <location>
        <begin position="68"/>
        <end position="88"/>
    </location>
</feature>
<gene>
    <name evidence="4" type="ORF">JF70_05150</name>
</gene>
<keyword evidence="3" id="KW-0472">Membrane</keyword>
<evidence type="ECO:0000313" key="4">
    <source>
        <dbReference type="EMBL" id="KJY51702.1"/>
    </source>
</evidence>
<feature type="coiled-coil region" evidence="1">
    <location>
        <begin position="99"/>
        <end position="126"/>
    </location>
</feature>
<feature type="region of interest" description="Disordered" evidence="2">
    <location>
        <begin position="1"/>
        <end position="51"/>
    </location>
</feature>
<feature type="compositionally biased region" description="Basic and acidic residues" evidence="2">
    <location>
        <begin position="12"/>
        <end position="21"/>
    </location>
</feature>
<protein>
    <recommendedName>
        <fullName evidence="6">Cell division protein FtsL</fullName>
    </recommendedName>
</protein>
<sequence length="163" mass="18052">MTMPARSVRSKASPDKGHPRIQEMPTRPELSLIKGTGKTGKARQPERGPVAEGARRLIGWTRTRGNPLLRIMTSVVFLAACMFGSLMLRTQMVQDSFEATRIQREISNLNQDVQDDQNKLDQLQASLPDKAQQLGMQPQQGLNSIDLQGYKPPQDAHGKAGHP</sequence>
<dbReference type="AlphaFoldDB" id="A0A0F4KYK6"/>
<evidence type="ECO:0008006" key="6">
    <source>
        <dbReference type="Google" id="ProtNLM"/>
    </source>
</evidence>
<dbReference type="Proteomes" id="UP000033567">
    <property type="component" value="Unassembled WGS sequence"/>
</dbReference>
<keyword evidence="1" id="KW-0175">Coiled coil</keyword>
<keyword evidence="5" id="KW-1185">Reference proteome</keyword>
<organism evidence="4 5">
    <name type="scientific">Bifidobacterium mellis</name>
    <dbReference type="NCBI Taxonomy" id="1293823"/>
    <lineage>
        <taxon>Bacteria</taxon>
        <taxon>Bacillati</taxon>
        <taxon>Actinomycetota</taxon>
        <taxon>Actinomycetes</taxon>
        <taxon>Bifidobacteriales</taxon>
        <taxon>Bifidobacteriaceae</taxon>
        <taxon>Bifidobacterium</taxon>
    </lineage>
</organism>
<reference evidence="4 5" key="1">
    <citation type="submission" date="2014-12" db="EMBL/GenBank/DDBJ databases">
        <title>Comparative genomics of the lactic acid bacteria isolated from the honey bee gut.</title>
        <authorList>
            <person name="Ellegaard K.M."/>
            <person name="Tamarit D."/>
            <person name="Javelind E."/>
            <person name="Olofsson T."/>
            <person name="Andersson S.G."/>
            <person name="Vasquez A."/>
        </authorList>
    </citation>
    <scope>NUCLEOTIDE SEQUENCE [LARGE SCALE GENOMIC DNA]</scope>
    <source>
        <strain evidence="4 5">Bin7</strain>
    </source>
</reference>
<evidence type="ECO:0000256" key="1">
    <source>
        <dbReference type="SAM" id="Coils"/>
    </source>
</evidence>
<name>A0A0F4KYK6_9BIFI</name>
<evidence type="ECO:0000256" key="2">
    <source>
        <dbReference type="SAM" id="MobiDB-lite"/>
    </source>
</evidence>
<feature type="region of interest" description="Disordered" evidence="2">
    <location>
        <begin position="126"/>
        <end position="163"/>
    </location>
</feature>
<keyword evidence="3" id="KW-1133">Transmembrane helix</keyword>
<feature type="compositionally biased region" description="Basic and acidic residues" evidence="2">
    <location>
        <begin position="154"/>
        <end position="163"/>
    </location>
</feature>
<comment type="caution">
    <text evidence="4">The sequence shown here is derived from an EMBL/GenBank/DDBJ whole genome shotgun (WGS) entry which is preliminary data.</text>
</comment>